<dbReference type="AlphaFoldDB" id="A0A0F4GUA9"/>
<accession>A0A0F4GUA9</accession>
<feature type="compositionally biased region" description="Low complexity" evidence="1">
    <location>
        <begin position="449"/>
        <end position="465"/>
    </location>
</feature>
<reference evidence="2 3" key="1">
    <citation type="submission" date="2015-03" db="EMBL/GenBank/DDBJ databases">
        <title>RNA-seq based gene annotation and comparative genomics of four Zymoseptoria species reveal species-specific pathogenicity related genes and transposable element activity.</title>
        <authorList>
            <person name="Grandaubert J."/>
            <person name="Bhattacharyya A."/>
            <person name="Stukenbrock E.H."/>
        </authorList>
    </citation>
    <scope>NUCLEOTIDE SEQUENCE [LARGE SCALE GENOMIC DNA]</scope>
    <source>
        <strain evidence="2 3">Zb18110</strain>
    </source>
</reference>
<evidence type="ECO:0000313" key="3">
    <source>
        <dbReference type="Proteomes" id="UP000033647"/>
    </source>
</evidence>
<name>A0A0F4GUA9_9PEZI</name>
<feature type="compositionally biased region" description="Basic and acidic residues" evidence="1">
    <location>
        <begin position="14"/>
        <end position="28"/>
    </location>
</feature>
<feature type="region of interest" description="Disordered" evidence="1">
    <location>
        <begin position="14"/>
        <end position="40"/>
    </location>
</feature>
<gene>
    <name evidence="2" type="ORF">TI39_contig311g00006</name>
</gene>
<keyword evidence="3" id="KW-1185">Reference proteome</keyword>
<feature type="region of interest" description="Disordered" evidence="1">
    <location>
        <begin position="445"/>
        <end position="489"/>
    </location>
</feature>
<dbReference type="EMBL" id="LAFY01000303">
    <property type="protein sequence ID" value="KJY00829.1"/>
    <property type="molecule type" value="Genomic_DNA"/>
</dbReference>
<dbReference type="Proteomes" id="UP000033647">
    <property type="component" value="Unassembled WGS sequence"/>
</dbReference>
<organism evidence="2 3">
    <name type="scientific">Zymoseptoria brevis</name>
    <dbReference type="NCBI Taxonomy" id="1047168"/>
    <lineage>
        <taxon>Eukaryota</taxon>
        <taxon>Fungi</taxon>
        <taxon>Dikarya</taxon>
        <taxon>Ascomycota</taxon>
        <taxon>Pezizomycotina</taxon>
        <taxon>Dothideomycetes</taxon>
        <taxon>Dothideomycetidae</taxon>
        <taxon>Mycosphaerellales</taxon>
        <taxon>Mycosphaerellaceae</taxon>
        <taxon>Zymoseptoria</taxon>
    </lineage>
</organism>
<evidence type="ECO:0000313" key="2">
    <source>
        <dbReference type="EMBL" id="KJY00829.1"/>
    </source>
</evidence>
<proteinExistence type="predicted"/>
<sequence>MALLHHRPNIEDIRYAYDSSDHDSERSSQRSQSASDKSYTTALTQYSSIASKRPARIHYNTFVEDERTQESVPRYFADQPTWASPRASVETYTSSLMSEEEDNIHDELPEFEVPEYSTEPYAADAAIAATPADFSELFPSHRRLIVRHDDSTLDGNMNLRVDTDVTMHGGRKCDMTLFHLRMHDLRNREFSLRRYCRDSGREVCHTARKLQSSPQEKRPGLQRSLSNALSSMRFSKSYDRKVPTLANLKRNDSGYGSLGGSVRSSMDMSSEIAFGATAASTQPPDPNTVKLEFSNYAQVAVTCSSGKGGKEYLFEYWGKKYAWRRVVRKDNLGRSVLFHLIKTGSEAVLAYIIPSPLTPAQVEEEHSKGGWIPSCSMWLADESLVRGEKDVADVVIASGLIALVDNCIKERFHSKSSKQIVIPKLQLGLEYVGPKRLINEMFKRGVGGSHSRQSSFSRSRGRPVSSGGGATEHAPKSAVTAVREMSNDC</sequence>
<feature type="compositionally biased region" description="Low complexity" evidence="1">
    <location>
        <begin position="29"/>
        <end position="38"/>
    </location>
</feature>
<protein>
    <submittedName>
        <fullName evidence="2">Uncharacterized protein</fullName>
    </submittedName>
</protein>
<evidence type="ECO:0000256" key="1">
    <source>
        <dbReference type="SAM" id="MobiDB-lite"/>
    </source>
</evidence>
<dbReference type="STRING" id="1047168.A0A0F4GUA9"/>
<comment type="caution">
    <text evidence="2">The sequence shown here is derived from an EMBL/GenBank/DDBJ whole genome shotgun (WGS) entry which is preliminary data.</text>
</comment>
<dbReference type="OrthoDB" id="5317787at2759"/>